<name>A0AAN9RTC1_PHACN</name>
<evidence type="ECO:0000313" key="1">
    <source>
        <dbReference type="EMBL" id="KAK7382833.1"/>
    </source>
</evidence>
<gene>
    <name evidence="1" type="ORF">VNO80_01932</name>
</gene>
<reference evidence="1 2" key="1">
    <citation type="submission" date="2024-01" db="EMBL/GenBank/DDBJ databases">
        <title>The genomes of 5 underutilized Papilionoideae crops provide insights into root nodulation and disease resistanc.</title>
        <authorList>
            <person name="Jiang F."/>
        </authorList>
    </citation>
    <scope>NUCLEOTIDE SEQUENCE [LARGE SCALE GENOMIC DNA]</scope>
    <source>
        <strain evidence="1">JINMINGXINNONG_FW02</strain>
        <tissue evidence="1">Leaves</tissue>
    </source>
</reference>
<comment type="caution">
    <text evidence="1">The sequence shown here is derived from an EMBL/GenBank/DDBJ whole genome shotgun (WGS) entry which is preliminary data.</text>
</comment>
<proteinExistence type="predicted"/>
<dbReference type="Proteomes" id="UP001374584">
    <property type="component" value="Unassembled WGS sequence"/>
</dbReference>
<organism evidence="1 2">
    <name type="scientific">Phaseolus coccineus</name>
    <name type="common">Scarlet runner bean</name>
    <name type="synonym">Phaseolus multiflorus</name>
    <dbReference type="NCBI Taxonomy" id="3886"/>
    <lineage>
        <taxon>Eukaryota</taxon>
        <taxon>Viridiplantae</taxon>
        <taxon>Streptophyta</taxon>
        <taxon>Embryophyta</taxon>
        <taxon>Tracheophyta</taxon>
        <taxon>Spermatophyta</taxon>
        <taxon>Magnoliopsida</taxon>
        <taxon>eudicotyledons</taxon>
        <taxon>Gunneridae</taxon>
        <taxon>Pentapetalae</taxon>
        <taxon>rosids</taxon>
        <taxon>fabids</taxon>
        <taxon>Fabales</taxon>
        <taxon>Fabaceae</taxon>
        <taxon>Papilionoideae</taxon>
        <taxon>50 kb inversion clade</taxon>
        <taxon>NPAAA clade</taxon>
        <taxon>indigoferoid/millettioid clade</taxon>
        <taxon>Phaseoleae</taxon>
        <taxon>Phaseolus</taxon>
    </lineage>
</organism>
<protein>
    <submittedName>
        <fullName evidence="1">Uncharacterized protein</fullName>
    </submittedName>
</protein>
<accession>A0AAN9RTC1</accession>
<dbReference type="EMBL" id="JAYMYR010000001">
    <property type="protein sequence ID" value="KAK7382833.1"/>
    <property type="molecule type" value="Genomic_DNA"/>
</dbReference>
<evidence type="ECO:0000313" key="2">
    <source>
        <dbReference type="Proteomes" id="UP001374584"/>
    </source>
</evidence>
<dbReference type="AlphaFoldDB" id="A0AAN9RTC1"/>
<keyword evidence="2" id="KW-1185">Reference proteome</keyword>
<sequence length="79" mass="8814">MQRVLESLPSERESSFPQVARFVGLAFSCSGCKMPLQTVDFLLADGLLNAVKCQLICFGFWSLSNISVVFQAMVFEFEV</sequence>